<reference evidence="1 2" key="1">
    <citation type="submission" date="2020-12" db="EMBL/GenBank/DDBJ databases">
        <title>Vagococcus allomyrinae sp. nov. and Enterococcus lavae sp. nov., isolated from the larvae of Allomyrina dichotoma.</title>
        <authorList>
            <person name="Lee S.D."/>
        </authorList>
    </citation>
    <scope>NUCLEOTIDE SEQUENCE [LARGE SCALE GENOMIC DNA]</scope>
    <source>
        <strain evidence="1 2">BWM-S5</strain>
    </source>
</reference>
<dbReference type="InterPro" id="IPR008003">
    <property type="entry name" value="DUF739"/>
</dbReference>
<name>A0ABS4CEP9_9ENTE</name>
<organism evidence="1 2">
    <name type="scientific">Enterococcus larvae</name>
    <dbReference type="NCBI Taxonomy" id="2794352"/>
    <lineage>
        <taxon>Bacteria</taxon>
        <taxon>Bacillati</taxon>
        <taxon>Bacillota</taxon>
        <taxon>Bacilli</taxon>
        <taxon>Lactobacillales</taxon>
        <taxon>Enterococcaceae</taxon>
        <taxon>Enterococcus</taxon>
    </lineage>
</organism>
<gene>
    <name evidence="1" type="ORF">I6N96_02350</name>
</gene>
<dbReference type="RefSeq" id="WP_209555890.1">
    <property type="nucleotide sequence ID" value="NZ_JAEDXU010000001.1"/>
</dbReference>
<dbReference type="Pfam" id="PF05339">
    <property type="entry name" value="DUF739"/>
    <property type="match status" value="1"/>
</dbReference>
<comment type="caution">
    <text evidence="1">The sequence shown here is derived from an EMBL/GenBank/DDBJ whole genome shotgun (WGS) entry which is preliminary data.</text>
</comment>
<evidence type="ECO:0000313" key="2">
    <source>
        <dbReference type="Proteomes" id="UP000673375"/>
    </source>
</evidence>
<keyword evidence="2" id="KW-1185">Reference proteome</keyword>
<dbReference type="EMBL" id="JAEDXU010000001">
    <property type="protein sequence ID" value="MBP1045104.1"/>
    <property type="molecule type" value="Genomic_DNA"/>
</dbReference>
<protein>
    <submittedName>
        <fullName evidence="1">DUF739 family protein</fullName>
    </submittedName>
</protein>
<accession>A0ABS4CEP9</accession>
<sequence>MKAIVFNYIKLEKRVIDIFGSQENFVREISMDKDMWLARIAGNSFFDQAQIEEICQLLEIHSREIGSYFFNSKIKKTVQREIERRNDR</sequence>
<dbReference type="Proteomes" id="UP000673375">
    <property type="component" value="Unassembled WGS sequence"/>
</dbReference>
<proteinExistence type="predicted"/>
<evidence type="ECO:0000313" key="1">
    <source>
        <dbReference type="EMBL" id="MBP1045104.1"/>
    </source>
</evidence>